<name>A0ABU2ZH80_9SPHN</name>
<dbReference type="EMBL" id="JAVRHS010000001">
    <property type="protein sequence ID" value="MDT0574772.1"/>
    <property type="molecule type" value="Genomic_DNA"/>
</dbReference>
<evidence type="ECO:0000313" key="1">
    <source>
        <dbReference type="EMBL" id="MDT0574772.1"/>
    </source>
</evidence>
<gene>
    <name evidence="1" type="ORF">RM533_01080</name>
</gene>
<dbReference type="Pfam" id="PF07370">
    <property type="entry name" value="DUF1489"/>
    <property type="match status" value="1"/>
</dbReference>
<evidence type="ECO:0000313" key="2">
    <source>
        <dbReference type="Proteomes" id="UP001259803"/>
    </source>
</evidence>
<dbReference type="RefSeq" id="WP_311339336.1">
    <property type="nucleotide sequence ID" value="NZ_JAVRHS010000001.1"/>
</dbReference>
<dbReference type="InterPro" id="IPR008320">
    <property type="entry name" value="UCP032025"/>
</dbReference>
<dbReference type="Proteomes" id="UP001259803">
    <property type="component" value="Unassembled WGS sequence"/>
</dbReference>
<sequence>MPLNMTKIAFRAQGVEDLRKRIAAHSAEFRINTRYIPRRHEEMIGGSLFWIIDHVIIGRSAIRAFEKREDGRWDVVLAPELVLVAGRPKRAHQGWRYLAEADAPPDLPPGQEAGEVMPGHLYMRLSKLGLV</sequence>
<proteinExistence type="predicted"/>
<accession>A0ABU2ZH80</accession>
<protein>
    <submittedName>
        <fullName evidence="1">DUF1489 family protein</fullName>
    </submittedName>
</protein>
<organism evidence="1 2">
    <name type="scientific">Croceicoccus esteveae</name>
    <dbReference type="NCBI Taxonomy" id="3075597"/>
    <lineage>
        <taxon>Bacteria</taxon>
        <taxon>Pseudomonadati</taxon>
        <taxon>Pseudomonadota</taxon>
        <taxon>Alphaproteobacteria</taxon>
        <taxon>Sphingomonadales</taxon>
        <taxon>Erythrobacteraceae</taxon>
        <taxon>Croceicoccus</taxon>
    </lineage>
</organism>
<reference evidence="1 2" key="1">
    <citation type="submission" date="2023-09" db="EMBL/GenBank/DDBJ databases">
        <authorList>
            <person name="Rey-Velasco X."/>
        </authorList>
    </citation>
    <scope>NUCLEOTIDE SEQUENCE [LARGE SCALE GENOMIC DNA]</scope>
    <source>
        <strain evidence="1 2">F390</strain>
    </source>
</reference>
<comment type="caution">
    <text evidence="1">The sequence shown here is derived from an EMBL/GenBank/DDBJ whole genome shotgun (WGS) entry which is preliminary data.</text>
</comment>
<dbReference type="PIRSF" id="PIRSF032025">
    <property type="entry name" value="UCP032025"/>
    <property type="match status" value="1"/>
</dbReference>
<keyword evidence="2" id="KW-1185">Reference proteome</keyword>